<dbReference type="Pfam" id="PF14213">
    <property type="entry name" value="DUF4325"/>
    <property type="match status" value="1"/>
</dbReference>
<name>A0A1F6AQS6_9BACT</name>
<evidence type="ECO:0000313" key="3">
    <source>
        <dbReference type="Proteomes" id="UP000176609"/>
    </source>
</evidence>
<reference evidence="2 3" key="1">
    <citation type="journal article" date="2016" name="Nat. Commun.">
        <title>Thousands of microbial genomes shed light on interconnected biogeochemical processes in an aquifer system.</title>
        <authorList>
            <person name="Anantharaman K."/>
            <person name="Brown C.T."/>
            <person name="Hug L.A."/>
            <person name="Sharon I."/>
            <person name="Castelle C.J."/>
            <person name="Probst A.J."/>
            <person name="Thomas B.C."/>
            <person name="Singh A."/>
            <person name="Wilkins M.J."/>
            <person name="Karaoz U."/>
            <person name="Brodie E.L."/>
            <person name="Williams K.H."/>
            <person name="Hubbard S.S."/>
            <person name="Banfield J.F."/>
        </authorList>
    </citation>
    <scope>NUCLEOTIDE SEQUENCE [LARGE SCALE GENOMIC DNA]</scope>
</reference>
<organism evidence="2 3">
    <name type="scientific">Candidatus Gottesmanbacteria bacterium RIFCSPLOWO2_01_FULL_39_12b</name>
    <dbReference type="NCBI Taxonomy" id="1798388"/>
    <lineage>
        <taxon>Bacteria</taxon>
        <taxon>Candidatus Gottesmaniibacteriota</taxon>
    </lineage>
</organism>
<dbReference type="Proteomes" id="UP000176609">
    <property type="component" value="Unassembled WGS sequence"/>
</dbReference>
<evidence type="ECO:0000313" key="2">
    <source>
        <dbReference type="EMBL" id="OGG26862.1"/>
    </source>
</evidence>
<accession>A0A1F6AQS6</accession>
<dbReference type="InterPro" id="IPR025474">
    <property type="entry name" value="DUF4325"/>
</dbReference>
<proteinExistence type="predicted"/>
<feature type="domain" description="DUF4325" evidence="1">
    <location>
        <begin position="30"/>
        <end position="65"/>
    </location>
</feature>
<sequence length="93" mass="10219">MVIRLSQFGNLLVSRPSGREAYLAAKAYLLDKSADRIDIDFTGVKVVAPSWLDEFLTPLKEEYGNKVKLGSSDNQSVLASLATISQNKADFPQ</sequence>
<evidence type="ECO:0000259" key="1">
    <source>
        <dbReference type="Pfam" id="PF14213"/>
    </source>
</evidence>
<protein>
    <recommendedName>
        <fullName evidence="1">DUF4325 domain-containing protein</fullName>
    </recommendedName>
</protein>
<gene>
    <name evidence="2" type="ORF">A2960_01730</name>
</gene>
<dbReference type="EMBL" id="MFJR01000007">
    <property type="protein sequence ID" value="OGG26862.1"/>
    <property type="molecule type" value="Genomic_DNA"/>
</dbReference>
<comment type="caution">
    <text evidence="2">The sequence shown here is derived from an EMBL/GenBank/DDBJ whole genome shotgun (WGS) entry which is preliminary data.</text>
</comment>
<dbReference type="AlphaFoldDB" id="A0A1F6AQS6"/>